<evidence type="ECO:0000256" key="1">
    <source>
        <dbReference type="SAM" id="Phobius"/>
    </source>
</evidence>
<dbReference type="Proteomes" id="UP000318538">
    <property type="component" value="Chromosome"/>
</dbReference>
<gene>
    <name evidence="2" type="ORF">K227x_31610</name>
</gene>
<proteinExistence type="predicted"/>
<keyword evidence="1" id="KW-0812">Transmembrane</keyword>
<name>A0A517NC94_9BACT</name>
<keyword evidence="1" id="KW-0472">Membrane</keyword>
<dbReference type="AlphaFoldDB" id="A0A517NC94"/>
<evidence type="ECO:0000313" key="2">
    <source>
        <dbReference type="EMBL" id="QDT04765.1"/>
    </source>
</evidence>
<evidence type="ECO:0000313" key="3">
    <source>
        <dbReference type="Proteomes" id="UP000318538"/>
    </source>
</evidence>
<feature type="transmembrane region" description="Helical" evidence="1">
    <location>
        <begin position="5"/>
        <end position="21"/>
    </location>
</feature>
<keyword evidence="1" id="KW-1133">Transmembrane helix</keyword>
<accession>A0A517NC94</accession>
<protein>
    <submittedName>
        <fullName evidence="2">Uncharacterized protein</fullName>
    </submittedName>
</protein>
<sequence length="72" mass="8289">MLSKFLRLVVGALLAYIVFLFRDYDGLIDPLAKPIDYWPFIHVQVCVVLIVIALCIDIAVQFRNRRGADRQP</sequence>
<dbReference type="EMBL" id="CP036525">
    <property type="protein sequence ID" value="QDT04765.1"/>
    <property type="molecule type" value="Genomic_DNA"/>
</dbReference>
<reference evidence="2 3" key="1">
    <citation type="submission" date="2019-02" db="EMBL/GenBank/DDBJ databases">
        <title>Deep-cultivation of Planctomycetes and their phenomic and genomic characterization uncovers novel biology.</title>
        <authorList>
            <person name="Wiegand S."/>
            <person name="Jogler M."/>
            <person name="Boedeker C."/>
            <person name="Pinto D."/>
            <person name="Vollmers J."/>
            <person name="Rivas-Marin E."/>
            <person name="Kohn T."/>
            <person name="Peeters S.H."/>
            <person name="Heuer A."/>
            <person name="Rast P."/>
            <person name="Oberbeckmann S."/>
            <person name="Bunk B."/>
            <person name="Jeske O."/>
            <person name="Meyerdierks A."/>
            <person name="Storesund J.E."/>
            <person name="Kallscheuer N."/>
            <person name="Luecker S."/>
            <person name="Lage O.M."/>
            <person name="Pohl T."/>
            <person name="Merkel B.J."/>
            <person name="Hornburger P."/>
            <person name="Mueller R.-W."/>
            <person name="Bruemmer F."/>
            <person name="Labrenz M."/>
            <person name="Spormann A.M."/>
            <person name="Op den Camp H."/>
            <person name="Overmann J."/>
            <person name="Amann R."/>
            <person name="Jetten M.S.M."/>
            <person name="Mascher T."/>
            <person name="Medema M.H."/>
            <person name="Devos D.P."/>
            <person name="Kaster A.-K."/>
            <person name="Ovreas L."/>
            <person name="Rohde M."/>
            <person name="Galperin M.Y."/>
            <person name="Jogler C."/>
        </authorList>
    </citation>
    <scope>NUCLEOTIDE SEQUENCE [LARGE SCALE GENOMIC DNA]</scope>
    <source>
        <strain evidence="2 3">K22_7</strain>
    </source>
</reference>
<feature type="transmembrane region" description="Helical" evidence="1">
    <location>
        <begin position="41"/>
        <end position="60"/>
    </location>
</feature>
<dbReference type="KEGG" id="rlc:K227x_31610"/>
<keyword evidence="3" id="KW-1185">Reference proteome</keyword>
<dbReference type="RefSeq" id="WP_145170548.1">
    <property type="nucleotide sequence ID" value="NZ_CP036525.1"/>
</dbReference>
<organism evidence="2 3">
    <name type="scientific">Rubripirellula lacrimiformis</name>
    <dbReference type="NCBI Taxonomy" id="1930273"/>
    <lineage>
        <taxon>Bacteria</taxon>
        <taxon>Pseudomonadati</taxon>
        <taxon>Planctomycetota</taxon>
        <taxon>Planctomycetia</taxon>
        <taxon>Pirellulales</taxon>
        <taxon>Pirellulaceae</taxon>
        <taxon>Rubripirellula</taxon>
    </lineage>
</organism>